<dbReference type="GeneID" id="92206764"/>
<sequence length="454" mass="51120">MVSRRNDSTIAAGEHVVLRLPSEGLKIVHLQESGLISLGKFGTFEVSNILGHSLGSSFEIVEDNKVRRIKSIDEQFDLSQADESVQRQELSKMFNNSAENNQNIIDIGEKIQSLSRKDIDDLKKSGASSNIGQIIIEKIIAGHEGFDKKTIFSQQKYLKRKQSKFMRRFTVDYLGATQLLEYYIEKDSNRVMGLSVESLGLMLSYGNVRPGGNYLVIDETGGVLTYAMMERMGNEGTIVFLHENEHPNVIALANSDFEDKVIDQVIKPINWLQFAEPENERIQFEEQDESEIKKTRLKEQYIKRRDRAISVNAVIDLVEKANFDGFISVSTLYMPDVLEYVLPKIGGSKPIVIYNQFKEPLAEVQENFTKDGRILASSIFETRVRPFQTIPGRIHPVMTMRSGGGYVLWGTRVIPNESVIAVGKGIKRKREESVESDLDASDSKASESGNEISP</sequence>
<name>A0ABP0ZGQ0_9ASCO</name>
<evidence type="ECO:0000256" key="2">
    <source>
        <dbReference type="ARBA" id="ARBA00008320"/>
    </source>
</evidence>
<evidence type="ECO:0000256" key="7">
    <source>
        <dbReference type="SAM" id="MobiDB-lite"/>
    </source>
</evidence>
<keyword evidence="5 6" id="KW-0539">Nucleus</keyword>
<dbReference type="RefSeq" id="XP_066828506.1">
    <property type="nucleotide sequence ID" value="XM_066971470.1"/>
</dbReference>
<evidence type="ECO:0000256" key="6">
    <source>
        <dbReference type="PIRNR" id="PIRNR038170"/>
    </source>
</evidence>
<keyword evidence="9" id="KW-1185">Reference proteome</keyword>
<dbReference type="InterPro" id="IPR017423">
    <property type="entry name" value="TRM6"/>
</dbReference>
<evidence type="ECO:0000313" key="8">
    <source>
        <dbReference type="EMBL" id="CAK9437177.1"/>
    </source>
</evidence>
<evidence type="ECO:0000256" key="5">
    <source>
        <dbReference type="ARBA" id="ARBA00023242"/>
    </source>
</evidence>
<comment type="subunit">
    <text evidence="6">Heterotetramer.</text>
</comment>
<organism evidence="8 9">
    <name type="scientific">Lodderomyces beijingensis</name>
    <dbReference type="NCBI Taxonomy" id="1775926"/>
    <lineage>
        <taxon>Eukaryota</taxon>
        <taxon>Fungi</taxon>
        <taxon>Dikarya</taxon>
        <taxon>Ascomycota</taxon>
        <taxon>Saccharomycotina</taxon>
        <taxon>Pichiomycetes</taxon>
        <taxon>Debaryomycetaceae</taxon>
        <taxon>Candida/Lodderomyces clade</taxon>
        <taxon>Lodderomyces</taxon>
    </lineage>
</organism>
<dbReference type="EMBL" id="OZ022406">
    <property type="protein sequence ID" value="CAK9437177.1"/>
    <property type="molecule type" value="Genomic_DNA"/>
</dbReference>
<feature type="region of interest" description="Disordered" evidence="7">
    <location>
        <begin position="427"/>
        <end position="454"/>
    </location>
</feature>
<dbReference type="Pfam" id="PF04189">
    <property type="entry name" value="Gcd10p"/>
    <property type="match status" value="1"/>
</dbReference>
<evidence type="ECO:0000256" key="1">
    <source>
        <dbReference type="ARBA" id="ARBA00004123"/>
    </source>
</evidence>
<reference evidence="8 9" key="1">
    <citation type="submission" date="2024-03" db="EMBL/GenBank/DDBJ databases">
        <authorList>
            <person name="Brejova B."/>
        </authorList>
    </citation>
    <scope>NUCLEOTIDE SEQUENCE [LARGE SCALE GENOMIC DNA]</scope>
    <source>
        <strain evidence="8 9">CBS 14171</strain>
    </source>
</reference>
<evidence type="ECO:0000256" key="3">
    <source>
        <dbReference type="ARBA" id="ARBA00021704"/>
    </source>
</evidence>
<gene>
    <name evidence="8" type="ORF">LODBEIA_P15680</name>
</gene>
<protein>
    <recommendedName>
        <fullName evidence="3 6">tRNA (adenine(58)-N(1))-methyltransferase non-catalytic subunit TRM6</fullName>
    </recommendedName>
</protein>
<comment type="similarity">
    <text evidence="2 6">Belongs to the TRM6/GCD10 family.</text>
</comment>
<comment type="function">
    <text evidence="6">Substrate-binding subunit of tRNA (adenine-N1-)-methyltransferase, which catalyzes the formation of N1-methyladenine at position 58 (m1A58) in initiator methionyl-tRNA.</text>
</comment>
<dbReference type="Proteomes" id="UP001497383">
    <property type="component" value="Chromosome 2"/>
</dbReference>
<dbReference type="PANTHER" id="PTHR12945">
    <property type="entry name" value="TRANSLATION INITIATION FACTOR EIF3-RELATED"/>
    <property type="match status" value="1"/>
</dbReference>
<proteinExistence type="inferred from homology"/>
<comment type="subcellular location">
    <subcellularLocation>
        <location evidence="1 6">Nucleus</location>
    </subcellularLocation>
</comment>
<evidence type="ECO:0000313" key="9">
    <source>
        <dbReference type="Proteomes" id="UP001497383"/>
    </source>
</evidence>
<keyword evidence="4 6" id="KW-0819">tRNA processing</keyword>
<accession>A0ABP0ZGQ0</accession>
<evidence type="ECO:0000256" key="4">
    <source>
        <dbReference type="ARBA" id="ARBA00022694"/>
    </source>
</evidence>
<dbReference type="PANTHER" id="PTHR12945:SF0">
    <property type="entry name" value="TRNA (ADENINE(58)-N(1))-METHYLTRANSFERASE NON-CATALYTIC SUBUNIT TRM6"/>
    <property type="match status" value="1"/>
</dbReference>
<dbReference type="PIRSF" id="PIRSF038170">
    <property type="entry name" value="tRNA_m1A_mtfrase"/>
    <property type="match status" value="1"/>
</dbReference>